<organism evidence="1">
    <name type="scientific">Methyloraptor flagellatus</name>
    <dbReference type="NCBI Taxonomy" id="3162530"/>
    <lineage>
        <taxon>Bacteria</taxon>
        <taxon>Pseudomonadati</taxon>
        <taxon>Pseudomonadota</taxon>
        <taxon>Alphaproteobacteria</taxon>
        <taxon>Hyphomicrobiales</taxon>
        <taxon>Ancalomicrobiaceae</taxon>
        <taxon>Methyloraptor</taxon>
    </lineage>
</organism>
<accession>A0AAU7XHG0</accession>
<proteinExistence type="predicted"/>
<evidence type="ECO:0000313" key="1">
    <source>
        <dbReference type="EMBL" id="XBY47028.1"/>
    </source>
</evidence>
<name>A0AAU7XHG0_9HYPH</name>
<dbReference type="RefSeq" id="WP_407052113.1">
    <property type="nucleotide sequence ID" value="NZ_CP158569.1"/>
</dbReference>
<keyword evidence="1" id="KW-0614">Plasmid</keyword>
<sequence length="69" mass="7645">MKHDKTARKGPSHNVYIVEGEGDDAFWTKIGSAWSHDDGDGFNVQLSALPIAGRLVIRKRQPKQQGGRD</sequence>
<dbReference type="EMBL" id="CP158569">
    <property type="protein sequence ID" value="XBY47028.1"/>
    <property type="molecule type" value="Genomic_DNA"/>
</dbReference>
<dbReference type="KEGG" id="mflg:ABS361_22595"/>
<gene>
    <name evidence="1" type="ORF">ABS361_22595</name>
</gene>
<geneLocation type="plasmid" evidence="1">
    <name>p_s20</name>
</geneLocation>
<reference evidence="1" key="1">
    <citation type="submission" date="2024-06" db="EMBL/GenBank/DDBJ databases">
        <title>Methylostella associata gen. nov., sp. nov., a novel Ancalomicrobiaceae-affiliated facultatively methylotrophic bacteria that feed on methanotrophs of the genus Methylococcus.</title>
        <authorList>
            <person name="Saltykova V."/>
            <person name="Danilova O.V."/>
            <person name="Oshkin I.Y."/>
            <person name="Belova S.E."/>
            <person name="Pimenov N.V."/>
            <person name="Dedysh S.N."/>
        </authorList>
    </citation>
    <scope>NUCLEOTIDE SEQUENCE</scope>
    <source>
        <strain evidence="1">S20</strain>
        <plasmid evidence="1">p_s20</plasmid>
    </source>
</reference>
<dbReference type="AlphaFoldDB" id="A0AAU7XHG0"/>
<protein>
    <submittedName>
        <fullName evidence="1">Uncharacterized protein</fullName>
    </submittedName>
</protein>